<evidence type="ECO:0000313" key="10">
    <source>
        <dbReference type="EMBL" id="KXG75688.1"/>
    </source>
</evidence>
<dbReference type="EMBL" id="LOED01000024">
    <property type="protein sequence ID" value="KXG75688.1"/>
    <property type="molecule type" value="Genomic_DNA"/>
</dbReference>
<dbReference type="FunCoup" id="A0A140L563">
    <property type="interactions" value="252"/>
</dbReference>
<protein>
    <recommendedName>
        <fullName evidence="7">Thioredoxin reductase</fullName>
        <ecNumber evidence="7">1.8.1.9</ecNumber>
    </recommendedName>
</protein>
<accession>A0A140L563</accession>
<evidence type="ECO:0000256" key="4">
    <source>
        <dbReference type="ARBA" id="ARBA00023002"/>
    </source>
</evidence>
<dbReference type="EC" id="1.8.1.9" evidence="7"/>
<dbReference type="GO" id="GO:0019430">
    <property type="term" value="P:removal of superoxide radicals"/>
    <property type="evidence" value="ECO:0007669"/>
    <property type="project" value="UniProtKB-UniRule"/>
</dbReference>
<dbReference type="Gene3D" id="3.50.50.60">
    <property type="entry name" value="FAD/NAD(P)-binding domain"/>
    <property type="match status" value="2"/>
</dbReference>
<keyword evidence="8" id="KW-0521">NADP</keyword>
<dbReference type="STRING" id="520764.AN618_17800"/>
<keyword evidence="3 7" id="KW-0274">FAD</keyword>
<dbReference type="PATRIC" id="fig|520764.3.peg.1915"/>
<name>A0A140L563_9FIRM</name>
<keyword evidence="2 7" id="KW-0285">Flavoprotein</keyword>
<dbReference type="PRINTS" id="PR00469">
    <property type="entry name" value="PNDRDTASEII"/>
</dbReference>
<dbReference type="PANTHER" id="PTHR48105">
    <property type="entry name" value="THIOREDOXIN REDUCTASE 1-RELATED-RELATED"/>
    <property type="match status" value="1"/>
</dbReference>
<dbReference type="PROSITE" id="PS00573">
    <property type="entry name" value="PYRIDINE_REDOX_2"/>
    <property type="match status" value="1"/>
</dbReference>
<organism evidence="10 11">
    <name type="scientific">Fervidicola ferrireducens</name>
    <dbReference type="NCBI Taxonomy" id="520764"/>
    <lineage>
        <taxon>Bacteria</taxon>
        <taxon>Bacillati</taxon>
        <taxon>Bacillota</taxon>
        <taxon>Clostridia</taxon>
        <taxon>Thermosediminibacterales</taxon>
        <taxon>Thermosediminibacteraceae</taxon>
        <taxon>Fervidicola</taxon>
    </lineage>
</organism>
<dbReference type="GO" id="GO:0005737">
    <property type="term" value="C:cytoplasm"/>
    <property type="evidence" value="ECO:0007669"/>
    <property type="project" value="InterPro"/>
</dbReference>
<evidence type="ECO:0000256" key="8">
    <source>
        <dbReference type="RuleBase" id="RU003881"/>
    </source>
</evidence>
<dbReference type="InterPro" id="IPR005982">
    <property type="entry name" value="Thioredox_Rdtase"/>
</dbReference>
<evidence type="ECO:0000256" key="6">
    <source>
        <dbReference type="ARBA" id="ARBA00023284"/>
    </source>
</evidence>
<dbReference type="InParanoid" id="A0A140L563"/>
<dbReference type="InterPro" id="IPR036188">
    <property type="entry name" value="FAD/NAD-bd_sf"/>
</dbReference>
<gene>
    <name evidence="10" type="primary">trxB_2</name>
    <name evidence="10" type="ORF">AN618_17800</name>
</gene>
<sequence length="306" mass="33218">MYDLAIIGAGPAGLSAAIYGARARLSTVIIEKMYPGGQAAITDIIENYPGFTEGIGGAELTEAMKKQAERFGAQFLNGEVEKIEKQNEKFLLHLKNETVEAKTVILAMGAQARRLGVKGEKEFTGKGVSYCATCDGAFYTDRTVMVIGGGDTAIEEALFLTHFARSVTVVHRRNELRATKILQERAFKNEKIKFIWDSVVEEIRGADAVQEVVVKNLKTGETTSIPVDGVFVAIGWDPNTAIVKDLVKLNEKGYIITDENMATGVPGLFAAGDIREKSLRQVVTAVADGAVAAVSAEKYLEEHQMR</sequence>
<comment type="cofactor">
    <cofactor evidence="8">
        <name>FAD</name>
        <dbReference type="ChEBI" id="CHEBI:57692"/>
    </cofactor>
    <text evidence="8">Binds 1 FAD per subunit.</text>
</comment>
<evidence type="ECO:0000256" key="5">
    <source>
        <dbReference type="ARBA" id="ARBA00023157"/>
    </source>
</evidence>
<keyword evidence="5" id="KW-1015">Disulfide bond</keyword>
<dbReference type="InterPro" id="IPR050097">
    <property type="entry name" value="Ferredoxin-NADP_redctase_2"/>
</dbReference>
<dbReference type="OrthoDB" id="9806179at2"/>
<dbReference type="SUPFAM" id="SSF51905">
    <property type="entry name" value="FAD/NAD(P)-binding domain"/>
    <property type="match status" value="1"/>
</dbReference>
<evidence type="ECO:0000256" key="3">
    <source>
        <dbReference type="ARBA" id="ARBA00022827"/>
    </source>
</evidence>
<dbReference type="AlphaFoldDB" id="A0A140L563"/>
<dbReference type="InterPro" id="IPR023753">
    <property type="entry name" value="FAD/NAD-binding_dom"/>
</dbReference>
<evidence type="ECO:0000256" key="1">
    <source>
        <dbReference type="ARBA" id="ARBA00009333"/>
    </source>
</evidence>
<dbReference type="Proteomes" id="UP000070427">
    <property type="component" value="Unassembled WGS sequence"/>
</dbReference>
<evidence type="ECO:0000256" key="2">
    <source>
        <dbReference type="ARBA" id="ARBA00022630"/>
    </source>
</evidence>
<dbReference type="GO" id="GO:0004791">
    <property type="term" value="F:thioredoxin-disulfide reductase (NADPH) activity"/>
    <property type="evidence" value="ECO:0007669"/>
    <property type="project" value="UniProtKB-UniRule"/>
</dbReference>
<dbReference type="InterPro" id="IPR008255">
    <property type="entry name" value="Pyr_nucl-diS_OxRdtase_2_AS"/>
</dbReference>
<proteinExistence type="inferred from homology"/>
<keyword evidence="6 7" id="KW-0676">Redox-active center</keyword>
<comment type="subunit">
    <text evidence="7">Homodimer.</text>
</comment>
<feature type="domain" description="FAD/NAD(P)-binding" evidence="9">
    <location>
        <begin position="2"/>
        <end position="289"/>
    </location>
</feature>
<keyword evidence="11" id="KW-1185">Reference proteome</keyword>
<dbReference type="NCBIfam" id="TIGR01292">
    <property type="entry name" value="TRX_reduct"/>
    <property type="match status" value="1"/>
</dbReference>
<comment type="similarity">
    <text evidence="1 7">Belongs to the class-II pyridine nucleotide-disulfide oxidoreductase family.</text>
</comment>
<dbReference type="Pfam" id="PF07992">
    <property type="entry name" value="Pyr_redox_2"/>
    <property type="match status" value="1"/>
</dbReference>
<evidence type="ECO:0000259" key="9">
    <source>
        <dbReference type="Pfam" id="PF07992"/>
    </source>
</evidence>
<keyword evidence="4 7" id="KW-0560">Oxidoreductase</keyword>
<dbReference type="PRINTS" id="PR00368">
    <property type="entry name" value="FADPNR"/>
</dbReference>
<comment type="catalytic activity">
    <reaction evidence="7">
        <text>[thioredoxin]-dithiol + NADP(+) = [thioredoxin]-disulfide + NADPH + H(+)</text>
        <dbReference type="Rhea" id="RHEA:20345"/>
        <dbReference type="Rhea" id="RHEA-COMP:10698"/>
        <dbReference type="Rhea" id="RHEA-COMP:10700"/>
        <dbReference type="ChEBI" id="CHEBI:15378"/>
        <dbReference type="ChEBI" id="CHEBI:29950"/>
        <dbReference type="ChEBI" id="CHEBI:50058"/>
        <dbReference type="ChEBI" id="CHEBI:57783"/>
        <dbReference type="ChEBI" id="CHEBI:58349"/>
        <dbReference type="EC" id="1.8.1.9"/>
    </reaction>
</comment>
<reference evidence="10 11" key="1">
    <citation type="submission" date="2015-12" db="EMBL/GenBank/DDBJ databases">
        <title>Draft genome sequnece of Fervidicola ferrireducens strain Y170.</title>
        <authorList>
            <person name="Patel B.K."/>
        </authorList>
    </citation>
    <scope>NUCLEOTIDE SEQUENCE [LARGE SCALE GENOMIC DNA]</scope>
    <source>
        <strain evidence="10 11">Y170</strain>
    </source>
</reference>
<comment type="caution">
    <text evidence="10">The sequence shown here is derived from an EMBL/GenBank/DDBJ whole genome shotgun (WGS) entry which is preliminary data.</text>
</comment>
<dbReference type="RefSeq" id="WP_066354008.1">
    <property type="nucleotide sequence ID" value="NZ_LOED01000024.1"/>
</dbReference>
<evidence type="ECO:0000313" key="11">
    <source>
        <dbReference type="Proteomes" id="UP000070427"/>
    </source>
</evidence>
<evidence type="ECO:0000256" key="7">
    <source>
        <dbReference type="RuleBase" id="RU003880"/>
    </source>
</evidence>